<proteinExistence type="predicted"/>
<gene>
    <name evidence="2" type="ORF">DPCES_4058</name>
</gene>
<feature type="transmembrane region" description="Helical" evidence="1">
    <location>
        <begin position="28"/>
        <end position="50"/>
    </location>
</feature>
<sequence>MKFFGIGIIVSLATLIISWLVGNPEVVINALLIIGLIPTAISALFTGVFVSGDRMRGNYSGEDDFRKRMGISTKLFLLGLPSLLTAFAVYFIVK</sequence>
<evidence type="ECO:0000313" key="2">
    <source>
        <dbReference type="EMBL" id="CDX03944.1"/>
    </source>
</evidence>
<dbReference type="PATRIC" id="fig|49338.4.peg.4363"/>
<keyword evidence="1" id="KW-1133">Transmembrane helix</keyword>
<dbReference type="EMBL" id="LK996017">
    <property type="protein sequence ID" value="CDX03944.1"/>
    <property type="molecule type" value="Genomic_DNA"/>
</dbReference>
<accession>A0A098B528</accession>
<evidence type="ECO:0000256" key="1">
    <source>
        <dbReference type="SAM" id="Phobius"/>
    </source>
</evidence>
<reference evidence="2" key="1">
    <citation type="submission" date="2014-07" db="EMBL/GenBank/DDBJ databases">
        <authorList>
            <person name="Hornung V.Bastian."/>
        </authorList>
    </citation>
    <scope>NUCLEOTIDE SEQUENCE</scope>
    <source>
        <strain evidence="2">PCE-S</strain>
    </source>
</reference>
<organism evidence="2">
    <name type="scientific">Desulfitobacterium hafniense</name>
    <name type="common">Desulfitobacterium frappieri</name>
    <dbReference type="NCBI Taxonomy" id="49338"/>
    <lineage>
        <taxon>Bacteria</taxon>
        <taxon>Bacillati</taxon>
        <taxon>Bacillota</taxon>
        <taxon>Clostridia</taxon>
        <taxon>Eubacteriales</taxon>
        <taxon>Desulfitobacteriaceae</taxon>
        <taxon>Desulfitobacterium</taxon>
    </lineage>
</organism>
<dbReference type="RefSeq" id="WP_208926270.1">
    <property type="nucleotide sequence ID" value="NZ_LK996017.1"/>
</dbReference>
<dbReference type="Pfam" id="PF17247">
    <property type="entry name" value="DUF5316"/>
    <property type="match status" value="1"/>
</dbReference>
<name>A0A098B528_DESHA</name>
<dbReference type="AlphaFoldDB" id="A0A098B528"/>
<keyword evidence="1" id="KW-0472">Membrane</keyword>
<protein>
    <submittedName>
        <fullName evidence="2">Uncharacterized protein</fullName>
    </submittedName>
</protein>
<feature type="transmembrane region" description="Helical" evidence="1">
    <location>
        <begin position="5"/>
        <end position="22"/>
    </location>
</feature>
<dbReference type="InterPro" id="IPR035167">
    <property type="entry name" value="DUF5316"/>
</dbReference>
<keyword evidence="1" id="KW-0812">Transmembrane</keyword>
<feature type="transmembrane region" description="Helical" evidence="1">
    <location>
        <begin position="75"/>
        <end position="93"/>
    </location>
</feature>